<comment type="pathway">
    <text evidence="1">Purine metabolism; IMP biosynthesis via de novo pathway; 5-amino-1-(5-phospho-D-ribosyl)imidazole-4-carboxamide from 5-amino-1-(5-phospho-D-ribosyl)imidazole-4-carboxylate: step 1/2.</text>
</comment>
<dbReference type="InterPro" id="IPR033934">
    <property type="entry name" value="SAICAR_synt_PurC"/>
</dbReference>
<comment type="similarity">
    <text evidence="2">Belongs to the SAICAR synthetase family.</text>
</comment>
<keyword evidence="6" id="KW-0547">Nucleotide-binding</keyword>
<dbReference type="EC" id="6.3.2.6" evidence="3"/>
<dbReference type="FunFam" id="3.30.200.20:FF:000086">
    <property type="entry name" value="Phosphoribosylaminoimidazole-succinocarboxamide synthase"/>
    <property type="match status" value="1"/>
</dbReference>
<evidence type="ECO:0000256" key="7">
    <source>
        <dbReference type="ARBA" id="ARBA00022755"/>
    </source>
</evidence>
<proteinExistence type="inferred from homology"/>
<dbReference type="InterPro" id="IPR050089">
    <property type="entry name" value="SAICAR_synthetase"/>
</dbReference>
<dbReference type="GO" id="GO:0006189">
    <property type="term" value="P:'de novo' IMP biosynthetic process"/>
    <property type="evidence" value="ECO:0007669"/>
    <property type="project" value="UniProtKB-UniPathway"/>
</dbReference>
<sequence length="234" mass="26806">MEKREKIYEGKAKILYTTDDPDLVIQYFKDDATAFNAAKKGTVDEKGIINNKISEKVFELLESKGIPTHLEKRLNDREMLVKKVEIIQAEVVVRNKATGSLCRNLGFEEGLLLDPALLEFCYKRDDLNDPLFTEQHMLALNIATSKEIAVIEDMTRKINELMRAFFAGLNLELVDFKLEFGRYKGKVILADEISPDTCRLWEIGTGKKLDKDRFRHDLGNIKEAYEEVLSRVSG</sequence>
<name>A0A3B1D1E9_9ZZZZ</name>
<evidence type="ECO:0000256" key="4">
    <source>
        <dbReference type="ARBA" id="ARBA00016460"/>
    </source>
</evidence>
<evidence type="ECO:0000259" key="11">
    <source>
        <dbReference type="Pfam" id="PF01259"/>
    </source>
</evidence>
<reference evidence="12" key="1">
    <citation type="submission" date="2018-06" db="EMBL/GenBank/DDBJ databases">
        <authorList>
            <person name="Zhirakovskaya E."/>
        </authorList>
    </citation>
    <scope>NUCLEOTIDE SEQUENCE</scope>
</reference>
<keyword evidence="5 12" id="KW-0436">Ligase</keyword>
<dbReference type="Pfam" id="PF01259">
    <property type="entry name" value="SAICAR_synt"/>
    <property type="match status" value="1"/>
</dbReference>
<dbReference type="UniPathway" id="UPA00074">
    <property type="reaction ID" value="UER00131"/>
</dbReference>
<dbReference type="Gene3D" id="3.30.470.20">
    <property type="entry name" value="ATP-grasp fold, B domain"/>
    <property type="match status" value="1"/>
</dbReference>
<dbReference type="AlphaFoldDB" id="A0A3B1D1E9"/>
<evidence type="ECO:0000256" key="6">
    <source>
        <dbReference type="ARBA" id="ARBA00022741"/>
    </source>
</evidence>
<evidence type="ECO:0000313" key="12">
    <source>
        <dbReference type="EMBL" id="VAX35959.1"/>
    </source>
</evidence>
<evidence type="ECO:0000256" key="3">
    <source>
        <dbReference type="ARBA" id="ARBA00012217"/>
    </source>
</evidence>
<dbReference type="InterPro" id="IPR028923">
    <property type="entry name" value="SAICAR_synt/ADE2_N"/>
</dbReference>
<dbReference type="PROSITE" id="PS01058">
    <property type="entry name" value="SAICAR_SYNTHETASE_2"/>
    <property type="match status" value="1"/>
</dbReference>
<dbReference type="InterPro" id="IPR018236">
    <property type="entry name" value="SAICAR_synthetase_CS"/>
</dbReference>
<dbReference type="InterPro" id="IPR001636">
    <property type="entry name" value="SAICAR_synth"/>
</dbReference>
<organism evidence="12">
    <name type="scientific">hydrothermal vent metagenome</name>
    <dbReference type="NCBI Taxonomy" id="652676"/>
    <lineage>
        <taxon>unclassified sequences</taxon>
        <taxon>metagenomes</taxon>
        <taxon>ecological metagenomes</taxon>
    </lineage>
</organism>
<comment type="catalytic activity">
    <reaction evidence="10">
        <text>5-amino-1-(5-phospho-D-ribosyl)imidazole-4-carboxylate + L-aspartate + ATP = (2S)-2-[5-amino-1-(5-phospho-beta-D-ribosyl)imidazole-4-carboxamido]succinate + ADP + phosphate + 2 H(+)</text>
        <dbReference type="Rhea" id="RHEA:22628"/>
        <dbReference type="ChEBI" id="CHEBI:15378"/>
        <dbReference type="ChEBI" id="CHEBI:29991"/>
        <dbReference type="ChEBI" id="CHEBI:30616"/>
        <dbReference type="ChEBI" id="CHEBI:43474"/>
        <dbReference type="ChEBI" id="CHEBI:58443"/>
        <dbReference type="ChEBI" id="CHEBI:77657"/>
        <dbReference type="ChEBI" id="CHEBI:456216"/>
        <dbReference type="EC" id="6.3.2.6"/>
    </reaction>
</comment>
<dbReference type="GO" id="GO:0005524">
    <property type="term" value="F:ATP binding"/>
    <property type="evidence" value="ECO:0007669"/>
    <property type="project" value="UniProtKB-KW"/>
</dbReference>
<dbReference type="HAMAP" id="MF_00137">
    <property type="entry name" value="SAICAR_synth"/>
    <property type="match status" value="1"/>
</dbReference>
<dbReference type="FunFam" id="3.30.470.20:FF:000006">
    <property type="entry name" value="Phosphoribosylaminoimidazole-succinocarboxamide synthase"/>
    <property type="match status" value="1"/>
</dbReference>
<dbReference type="CDD" id="cd01415">
    <property type="entry name" value="SAICAR_synt_PurC"/>
    <property type="match status" value="1"/>
</dbReference>
<evidence type="ECO:0000256" key="8">
    <source>
        <dbReference type="ARBA" id="ARBA00022840"/>
    </source>
</evidence>
<dbReference type="EMBL" id="UOGJ01000075">
    <property type="protein sequence ID" value="VAX35959.1"/>
    <property type="molecule type" value="Genomic_DNA"/>
</dbReference>
<dbReference type="Gene3D" id="3.30.200.20">
    <property type="entry name" value="Phosphorylase Kinase, domain 1"/>
    <property type="match status" value="1"/>
</dbReference>
<evidence type="ECO:0000256" key="10">
    <source>
        <dbReference type="ARBA" id="ARBA00048475"/>
    </source>
</evidence>
<feature type="domain" description="SAICAR synthetase/ADE2 N-terminal" evidence="11">
    <location>
        <begin position="6"/>
        <end position="231"/>
    </location>
</feature>
<evidence type="ECO:0000256" key="9">
    <source>
        <dbReference type="ARBA" id="ARBA00030409"/>
    </source>
</evidence>
<dbReference type="SUPFAM" id="SSF56104">
    <property type="entry name" value="SAICAR synthase-like"/>
    <property type="match status" value="1"/>
</dbReference>
<dbReference type="PANTHER" id="PTHR43599">
    <property type="entry name" value="MULTIFUNCTIONAL PROTEIN ADE2"/>
    <property type="match status" value="1"/>
</dbReference>
<dbReference type="NCBIfam" id="TIGR00081">
    <property type="entry name" value="purC"/>
    <property type="match status" value="1"/>
</dbReference>
<keyword evidence="7" id="KW-0658">Purine biosynthesis</keyword>
<accession>A0A3B1D1E9</accession>
<evidence type="ECO:0000256" key="1">
    <source>
        <dbReference type="ARBA" id="ARBA00004672"/>
    </source>
</evidence>
<dbReference type="GO" id="GO:0009236">
    <property type="term" value="P:cobalamin biosynthetic process"/>
    <property type="evidence" value="ECO:0007669"/>
    <property type="project" value="InterPro"/>
</dbReference>
<keyword evidence="8" id="KW-0067">ATP-binding</keyword>
<gene>
    <name evidence="12" type="ORF">MNBD_UNCLBAC01-1150</name>
</gene>
<protein>
    <recommendedName>
        <fullName evidence="4">Phosphoribosylaminoimidazole-succinocarboxamide synthase</fullName>
        <ecNumber evidence="3">6.3.2.6</ecNumber>
    </recommendedName>
    <alternativeName>
        <fullName evidence="9">SAICAR synthetase</fullName>
    </alternativeName>
</protein>
<dbReference type="GO" id="GO:0004639">
    <property type="term" value="F:phosphoribosylaminoimidazolesuccinocarboxamide synthase activity"/>
    <property type="evidence" value="ECO:0007669"/>
    <property type="project" value="UniProtKB-EC"/>
</dbReference>
<evidence type="ECO:0000256" key="2">
    <source>
        <dbReference type="ARBA" id="ARBA00010190"/>
    </source>
</evidence>
<dbReference type="PANTHER" id="PTHR43599:SF3">
    <property type="entry name" value="SI:DKEY-6E2.2"/>
    <property type="match status" value="1"/>
</dbReference>
<evidence type="ECO:0000256" key="5">
    <source>
        <dbReference type="ARBA" id="ARBA00022598"/>
    </source>
</evidence>